<proteinExistence type="predicted"/>
<reference evidence="1 2" key="1">
    <citation type="journal article" date="2019" name="Genome Biol. Evol.">
        <title>Insights into the evolution of the New World diploid cottons (Gossypium, subgenus Houzingenia) based on genome sequencing.</title>
        <authorList>
            <person name="Grover C.E."/>
            <person name="Arick M.A. 2nd"/>
            <person name="Thrash A."/>
            <person name="Conover J.L."/>
            <person name="Sanders W.S."/>
            <person name="Peterson D.G."/>
            <person name="Frelichowski J.E."/>
            <person name="Scheffler J.A."/>
            <person name="Scheffler B.E."/>
            <person name="Wendel J.F."/>
        </authorList>
    </citation>
    <scope>NUCLEOTIDE SEQUENCE [LARGE SCALE GENOMIC DNA]</scope>
    <source>
        <strain evidence="1">8</strain>
        <tissue evidence="1">Leaf</tissue>
    </source>
</reference>
<organism evidence="1 2">
    <name type="scientific">Gossypium trilobum</name>
    <dbReference type="NCBI Taxonomy" id="34281"/>
    <lineage>
        <taxon>Eukaryota</taxon>
        <taxon>Viridiplantae</taxon>
        <taxon>Streptophyta</taxon>
        <taxon>Embryophyta</taxon>
        <taxon>Tracheophyta</taxon>
        <taxon>Spermatophyta</taxon>
        <taxon>Magnoliopsida</taxon>
        <taxon>eudicotyledons</taxon>
        <taxon>Gunneridae</taxon>
        <taxon>Pentapetalae</taxon>
        <taxon>rosids</taxon>
        <taxon>malvids</taxon>
        <taxon>Malvales</taxon>
        <taxon>Malvaceae</taxon>
        <taxon>Malvoideae</taxon>
        <taxon>Gossypium</taxon>
    </lineage>
</organism>
<evidence type="ECO:0000313" key="1">
    <source>
        <dbReference type="EMBL" id="MBA0766001.1"/>
    </source>
</evidence>
<keyword evidence="2" id="KW-1185">Reference proteome</keyword>
<accession>A0A7J9DZ83</accession>
<sequence>MKNQNWWLHSTTAITGASVAAIQISTINLRDQTYENWPIFHYQHINMWNNRYDFLPTRKLIVIPELAYDSKHLHPHTSKPRLAPLNLRTANAGLS</sequence>
<dbReference type="AlphaFoldDB" id="A0A7J9DZ83"/>
<protein>
    <submittedName>
        <fullName evidence="1">Uncharacterized protein</fullName>
    </submittedName>
</protein>
<name>A0A7J9DZ83_9ROSI</name>
<dbReference type="Proteomes" id="UP000593568">
    <property type="component" value="Unassembled WGS sequence"/>
</dbReference>
<gene>
    <name evidence="1" type="ORF">Gotri_015093</name>
</gene>
<comment type="caution">
    <text evidence="1">The sequence shown here is derived from an EMBL/GenBank/DDBJ whole genome shotgun (WGS) entry which is preliminary data.</text>
</comment>
<dbReference type="EMBL" id="JABEZW010000005">
    <property type="protein sequence ID" value="MBA0766001.1"/>
    <property type="molecule type" value="Genomic_DNA"/>
</dbReference>
<evidence type="ECO:0000313" key="2">
    <source>
        <dbReference type="Proteomes" id="UP000593568"/>
    </source>
</evidence>